<feature type="compositionally biased region" description="Basic and acidic residues" evidence="8">
    <location>
        <begin position="101"/>
        <end position="179"/>
    </location>
</feature>
<feature type="compositionally biased region" description="Basic residues" evidence="8">
    <location>
        <begin position="744"/>
        <end position="754"/>
    </location>
</feature>
<dbReference type="Gene3D" id="3.20.20.80">
    <property type="entry name" value="Glycosidases"/>
    <property type="match status" value="1"/>
</dbReference>
<feature type="compositionally biased region" description="Low complexity" evidence="8">
    <location>
        <begin position="401"/>
        <end position="424"/>
    </location>
</feature>
<dbReference type="SMART" id="SM00812">
    <property type="entry name" value="Alpha_L_fucos"/>
    <property type="match status" value="1"/>
</dbReference>
<feature type="compositionally biased region" description="Basic and acidic residues" evidence="8">
    <location>
        <begin position="80"/>
        <end position="90"/>
    </location>
</feature>
<evidence type="ECO:0000313" key="11">
    <source>
        <dbReference type="EMBL" id="KAF4301275.1"/>
    </source>
</evidence>
<feature type="compositionally biased region" description="Low complexity" evidence="8">
    <location>
        <begin position="54"/>
        <end position="63"/>
    </location>
</feature>
<dbReference type="EC" id="3.2.1.51" evidence="3"/>
<feature type="compositionally biased region" description="Basic and acidic residues" evidence="8">
    <location>
        <begin position="1226"/>
        <end position="1336"/>
    </location>
</feature>
<dbReference type="GO" id="GO:0016139">
    <property type="term" value="P:glycoside catabolic process"/>
    <property type="evidence" value="ECO:0007669"/>
    <property type="project" value="TreeGrafter"/>
</dbReference>
<dbReference type="OrthoDB" id="6039950at2759"/>
<feature type="compositionally biased region" description="Basic and acidic residues" evidence="8">
    <location>
        <begin position="13"/>
        <end position="23"/>
    </location>
</feature>
<feature type="region of interest" description="Disordered" evidence="8">
    <location>
        <begin position="501"/>
        <end position="520"/>
    </location>
</feature>
<dbReference type="PANTHER" id="PTHR10030">
    <property type="entry name" value="ALPHA-L-FUCOSIDASE"/>
    <property type="match status" value="1"/>
</dbReference>
<dbReference type="InterPro" id="IPR000933">
    <property type="entry name" value="Glyco_hydro_29"/>
</dbReference>
<keyword evidence="5" id="KW-0677">Repeat</keyword>
<feature type="compositionally biased region" description="Pro residues" evidence="8">
    <location>
        <begin position="1092"/>
        <end position="1101"/>
    </location>
</feature>
<feature type="region of interest" description="Disordered" evidence="8">
    <location>
        <begin position="1"/>
        <end position="216"/>
    </location>
</feature>
<feature type="compositionally biased region" description="Basic and acidic residues" evidence="8">
    <location>
        <begin position="799"/>
        <end position="808"/>
    </location>
</feature>
<gene>
    <name evidence="11" type="ORF">GTA08_BOTSDO10949</name>
</gene>
<evidence type="ECO:0000256" key="5">
    <source>
        <dbReference type="ARBA" id="ARBA00022737"/>
    </source>
</evidence>
<feature type="domain" description="Glycoside hydrolase family 29 N-terminal" evidence="9">
    <location>
        <begin position="2375"/>
        <end position="2729"/>
    </location>
</feature>
<comment type="function">
    <text evidence="1">Alpha-L-fucosidase is responsible for hydrolyzing the alpha-1,6-linked fucose joined to the reducing-end N-acetylglucosamine of the carbohydrate moieties of glycoproteins.</text>
</comment>
<dbReference type="Pfam" id="PF01120">
    <property type="entry name" value="Alpha_L_fucos"/>
    <property type="match status" value="1"/>
</dbReference>
<feature type="compositionally biased region" description="Basic and acidic residues" evidence="8">
    <location>
        <begin position="1641"/>
        <end position="1655"/>
    </location>
</feature>
<organism evidence="11 12">
    <name type="scientific">Botryosphaeria dothidea</name>
    <dbReference type="NCBI Taxonomy" id="55169"/>
    <lineage>
        <taxon>Eukaryota</taxon>
        <taxon>Fungi</taxon>
        <taxon>Dikarya</taxon>
        <taxon>Ascomycota</taxon>
        <taxon>Pezizomycotina</taxon>
        <taxon>Dothideomycetes</taxon>
        <taxon>Dothideomycetes incertae sedis</taxon>
        <taxon>Botryosphaeriales</taxon>
        <taxon>Botryosphaeriaceae</taxon>
        <taxon>Botryosphaeria</taxon>
    </lineage>
</organism>
<dbReference type="GO" id="GO:0004560">
    <property type="term" value="F:alpha-L-fucosidase activity"/>
    <property type="evidence" value="ECO:0007669"/>
    <property type="project" value="UniProtKB-EC"/>
</dbReference>
<dbReference type="InterPro" id="IPR056884">
    <property type="entry name" value="NPHP3-like_N"/>
</dbReference>
<feature type="compositionally biased region" description="Low complexity" evidence="8">
    <location>
        <begin position="1192"/>
        <end position="1202"/>
    </location>
</feature>
<feature type="region of interest" description="Disordered" evidence="8">
    <location>
        <begin position="1802"/>
        <end position="1939"/>
    </location>
</feature>
<feature type="compositionally biased region" description="Basic and acidic residues" evidence="8">
    <location>
        <begin position="1516"/>
        <end position="1533"/>
    </location>
</feature>
<dbReference type="SUPFAM" id="SSF51445">
    <property type="entry name" value="(Trans)glycosidases"/>
    <property type="match status" value="1"/>
</dbReference>
<dbReference type="InterPro" id="IPR057739">
    <property type="entry name" value="Glyco_hydro_29_N"/>
</dbReference>
<evidence type="ECO:0000256" key="3">
    <source>
        <dbReference type="ARBA" id="ARBA00012662"/>
    </source>
</evidence>
<reference evidence="11" key="1">
    <citation type="submission" date="2020-04" db="EMBL/GenBank/DDBJ databases">
        <title>Genome Assembly and Annotation of Botryosphaeria dothidea sdau 11-99, a Latent Pathogen of Apple Fruit Ring Rot in China.</title>
        <authorList>
            <person name="Yu C."/>
            <person name="Diao Y."/>
            <person name="Lu Q."/>
            <person name="Zhao J."/>
            <person name="Cui S."/>
            <person name="Peng C."/>
            <person name="He B."/>
            <person name="Liu H."/>
        </authorList>
    </citation>
    <scope>NUCLEOTIDE SEQUENCE [LARGE SCALE GENOMIC DNA]</scope>
    <source>
        <strain evidence="11">Sdau11-99</strain>
    </source>
</reference>
<feature type="compositionally biased region" description="Basic and acidic residues" evidence="8">
    <location>
        <begin position="1710"/>
        <end position="1742"/>
    </location>
</feature>
<evidence type="ECO:0000256" key="1">
    <source>
        <dbReference type="ARBA" id="ARBA00004071"/>
    </source>
</evidence>
<feature type="compositionally biased region" description="Polar residues" evidence="8">
    <location>
        <begin position="34"/>
        <end position="45"/>
    </location>
</feature>
<evidence type="ECO:0000256" key="8">
    <source>
        <dbReference type="SAM" id="MobiDB-lite"/>
    </source>
</evidence>
<keyword evidence="6" id="KW-0378">Hydrolase</keyword>
<dbReference type="InterPro" id="IPR017853">
    <property type="entry name" value="GH"/>
</dbReference>
<dbReference type="PANTHER" id="PTHR10030:SF37">
    <property type="entry name" value="ALPHA-L-FUCOSIDASE-RELATED"/>
    <property type="match status" value="1"/>
</dbReference>
<feature type="domain" description="Nephrocystin 3-like N-terminal" evidence="10">
    <location>
        <begin position="1969"/>
        <end position="2030"/>
    </location>
</feature>
<feature type="compositionally biased region" description="Low complexity" evidence="8">
    <location>
        <begin position="730"/>
        <end position="743"/>
    </location>
</feature>
<feature type="region of interest" description="Disordered" evidence="8">
    <location>
        <begin position="401"/>
        <end position="435"/>
    </location>
</feature>
<feature type="compositionally biased region" description="Polar residues" evidence="8">
    <location>
        <begin position="1"/>
        <end position="12"/>
    </location>
</feature>
<feature type="compositionally biased region" description="Basic and acidic residues" evidence="8">
    <location>
        <begin position="1541"/>
        <end position="1555"/>
    </location>
</feature>
<feature type="compositionally biased region" description="Acidic residues" evidence="8">
    <location>
        <begin position="1471"/>
        <end position="1482"/>
    </location>
</feature>
<feature type="region of interest" description="Disordered" evidence="8">
    <location>
        <begin position="650"/>
        <end position="885"/>
    </location>
</feature>
<feature type="compositionally biased region" description="Low complexity" evidence="8">
    <location>
        <begin position="839"/>
        <end position="850"/>
    </location>
</feature>
<feature type="compositionally biased region" description="Low complexity" evidence="8">
    <location>
        <begin position="858"/>
        <end position="872"/>
    </location>
</feature>
<feature type="compositionally biased region" description="Basic and acidic residues" evidence="8">
    <location>
        <begin position="1753"/>
        <end position="1765"/>
    </location>
</feature>
<feature type="compositionally biased region" description="Basic and acidic residues" evidence="8">
    <location>
        <begin position="1809"/>
        <end position="1818"/>
    </location>
</feature>
<keyword evidence="7" id="KW-0326">Glycosidase</keyword>
<accession>A0A8H4IHR1</accession>
<feature type="region of interest" description="Disordered" evidence="8">
    <location>
        <begin position="1385"/>
        <end position="1556"/>
    </location>
</feature>
<keyword evidence="4" id="KW-0732">Signal</keyword>
<proteinExistence type="inferred from homology"/>
<dbReference type="InterPro" id="IPR016286">
    <property type="entry name" value="FUC_metazoa-typ"/>
</dbReference>
<name>A0A8H4IHR1_9PEZI</name>
<dbReference type="Pfam" id="PF24883">
    <property type="entry name" value="NPHP3_N"/>
    <property type="match status" value="1"/>
</dbReference>
<feature type="region of interest" description="Disordered" evidence="8">
    <location>
        <begin position="1068"/>
        <end position="1101"/>
    </location>
</feature>
<feature type="compositionally biased region" description="Basic and acidic residues" evidence="8">
    <location>
        <begin position="690"/>
        <end position="725"/>
    </location>
</feature>
<feature type="compositionally biased region" description="Basic residues" evidence="8">
    <location>
        <begin position="580"/>
        <end position="597"/>
    </location>
</feature>
<comment type="caution">
    <text evidence="11">The sequence shown here is derived from an EMBL/GenBank/DDBJ whole genome shotgun (WGS) entry which is preliminary data.</text>
</comment>
<feature type="region of interest" description="Disordered" evidence="8">
    <location>
        <begin position="901"/>
        <end position="1018"/>
    </location>
</feature>
<evidence type="ECO:0000256" key="4">
    <source>
        <dbReference type="ARBA" id="ARBA00022729"/>
    </source>
</evidence>
<evidence type="ECO:0000256" key="2">
    <source>
        <dbReference type="ARBA" id="ARBA00007951"/>
    </source>
</evidence>
<dbReference type="Proteomes" id="UP000572817">
    <property type="component" value="Unassembled WGS sequence"/>
</dbReference>
<feature type="region of interest" description="Disordered" evidence="8">
    <location>
        <begin position="252"/>
        <end position="386"/>
    </location>
</feature>
<feature type="compositionally biased region" description="Basic and acidic residues" evidence="8">
    <location>
        <begin position="1385"/>
        <end position="1432"/>
    </location>
</feature>
<feature type="region of interest" description="Disordered" evidence="8">
    <location>
        <begin position="577"/>
        <end position="619"/>
    </location>
</feature>
<evidence type="ECO:0000256" key="6">
    <source>
        <dbReference type="ARBA" id="ARBA00022801"/>
    </source>
</evidence>
<comment type="similarity">
    <text evidence="2">Belongs to the glycosyl hydrolase 29 family.</text>
</comment>
<feature type="compositionally biased region" description="Low complexity" evidence="8">
    <location>
        <begin position="1034"/>
        <end position="1046"/>
    </location>
</feature>
<keyword evidence="12" id="KW-1185">Reference proteome</keyword>
<evidence type="ECO:0000259" key="9">
    <source>
        <dbReference type="Pfam" id="PF01120"/>
    </source>
</evidence>
<feature type="compositionally biased region" description="Basic and acidic residues" evidence="8">
    <location>
        <begin position="1901"/>
        <end position="1911"/>
    </location>
</feature>
<evidence type="ECO:0000313" key="12">
    <source>
        <dbReference type="Proteomes" id="UP000572817"/>
    </source>
</evidence>
<dbReference type="EMBL" id="WWBZ02000082">
    <property type="protein sequence ID" value="KAF4301275.1"/>
    <property type="molecule type" value="Genomic_DNA"/>
</dbReference>
<dbReference type="PRINTS" id="PR00741">
    <property type="entry name" value="GLHYDRLASE29"/>
</dbReference>
<feature type="compositionally biased region" description="Polar residues" evidence="8">
    <location>
        <begin position="1767"/>
        <end position="1777"/>
    </location>
</feature>
<evidence type="ECO:0000259" key="10">
    <source>
        <dbReference type="Pfam" id="PF24883"/>
    </source>
</evidence>
<feature type="region of interest" description="Disordered" evidence="8">
    <location>
        <begin position="1192"/>
        <end position="1336"/>
    </location>
</feature>
<feature type="compositionally biased region" description="Basic and acidic residues" evidence="8">
    <location>
        <begin position="1455"/>
        <end position="1470"/>
    </location>
</feature>
<protein>
    <recommendedName>
        <fullName evidence="3">alpha-L-fucosidase</fullName>
        <ecNumber evidence="3">3.2.1.51</ecNumber>
    </recommendedName>
</protein>
<sequence length="2826" mass="312616">MWSKITGKSSDASSHDGRRKEHGSSSSRRRAESIVSSATSRNPSSRVEDRSDYPPTLSSRSLSYPPPPSVSSIGSYATARDYDLRSERTAPSRSGLDDDDPRSVRSEKRRDDDLRSTRSDRHRDDDLRSERSERRRDRSSSRDRKRDRKDGDREHKKKEKRDSKDSKDKRDKDKEESGKKSKTRTRSGSKLSEIVDEPARPRVGDVSARSSAAYDLPMASPTVSQYATQYGPSSAPQTPHGFERMDAHVASQFPGQDPATGFSDPYRPPLSAQDGRTGLASDYYGDQGQSVQYQPGIRPDQPSVIVGAEPHLMSASAAPNPPTETGHGAASEYYGAPIGSQTPTTNGERPPLKPPRPQSMPGSFEQDPPIKPPRPHEKQSKISTAAAAAGGAALGYALGHDSSSSYQGSSSHHTNIHHNSNSTSFYQQSSNHRIGDPYYAPTSTAGTSTYIHSTSEPVLPAYAQSATSKPGKSGKHPSHSNAGLYAAGAAGLAAGAYGLHEHHHSHQHTHLGQNGAYYPSQPPSYSGLGMSMRHKQRGPVDKLVDWWKDHEDVRKMEEYTEYIGVCRHCFDPSEPPTMAPRKHHYHPHRRSSGSLRHSRIDKSSRYGYSSSDDEHKSKSNSWMAKGLAGYGIAKVGKALWWQNQDFDDTYSAKSGRRHRSSRSSFGARSRSRSRDRRSVTSRGVVRQRSRSRDSRVSRGYTGDKKDYKTAHRRSDSRSRSRDRKSGLFTAAAGAALGASVASAARHRSRSRSRSPRPGYVVHKHHNEGPSSSASFFGAGEKEHRHSSRHSVISSASRYDGTRSHRSSKENTGGVFGGMFSSAPSSSGKRRKSHTKINKGFFNFANSSGSSTDSGLAFGGSTLSRRSSTLSRRNSGRKKRRDSDEKLNAALVGLGATAAALAATQGRDKHHGKRRPELVAVREGKGKVHSARHSSERTRMPGSFIGSGSDDDEEGWESASDDESDTESMDSGLAFGDFGPRSRKSVESLRSDVSGTNKWSWRWGSKKDKQKRKSQDSLRAGAGLAGAGIVGAGLGAAASDARSSASSVPTPLQTVYPVATSDPTAFEAVRRSASVSSQQQGQYGQPYIASRPDPVPLQQPQPIMPVSNAPVYTTQAAWAPTPTYTAPSGPPVFSNGLGNKAPPTSFPGQPGHSEFDEKRPVPPRRANSSPIHSSTKRDLAIAGAAAAATAGVIAAAHSGSSSTSKRRTSSPPVAGKRTGSPSSVRFDLTDDQRERDDKERRKELKRKEEDRAERERERERERQRERELHLERERELERQREYERLRRVEEETRIEERRQKEQADREVAARREAEEAQARERARQEAEDKANLDRETQRILRERAEAAEAAAAREVAAREEMERRRLEHEAATRARERLEREIYEHEFNRKREEEEEARRQQEREEKLNYDIESRHRELRERERDVVEPEEHSWKGPAVAAAAGIAAGAAVAGMAHSSDDKHRDDKRSSKIEFDDDHLYEDEIMDPNYFRKRDKSQDTSRDASRERENGIARNAAKKVIADMEERWKDPKSKQNMEDFWAPPELRDRSPSRVDHGPDADVQVYHSPYVVVQPPYDPAYNFTATRDGHDHKASRYASVPTLNLIEPTPPVSLAGSMRGDHSGPPSPNIQAQKDIVESPKSTTGEGKEREKEKEKEERQRKRTSVTWGADETFHYEAQTPESFREHYMSEHDMKRHLPEDWVYQRNQSYSGHQSHQDNDEIVVERDSPRSGTERVSYRHGPEERSRGWGPDTESPVEEIKRFEHDDRPVIESTSPEHTPTIVTPGEQEAQFRQSPFFEAAPNFQAFDVSPGAEPDRGQHGFVEEIGEEPVEEIIASKPRESEPHMPGAWDDDEPQKEPDSSWAEPKLSKKEQKKRDKANKRASLDAQAEAARLAEDVASSTGSLKDLDKEARRGSDPVIEETAWEAPLSKKEKKKREKEAAKRASLEAEAKTIAGVEEPEQNYRESAIDYTKGTCKWLLEHSTFKTWLRECQSLLWVKEKPGAGKSTLMKYAVDNCSIMLPGSVIVSFFFDAHGMHSKLIALIQWLLLVPSSSAETLFMPQNAFQPLQGQPLSFPVDLDPLFNNRGFGLSPNESDFDGMGGAFPADSIPPSSFVYSGFNYQFPEYRQTGNDNVIATGQTLSVPRGKYISVAMLAASETGLASSTINATYADESQTSDAILVPAWWNWPYPAGGDIVLPYRLTNETVDYNRSNIFQAVGWLDSSKELTSLTLPNVIGGSSTSPGGAAVEARLHIFALSLLPVANSPPQGPQLEVLYARSTQKWFEGTNKTQIFEATINNVGTEFVLKNHSVSVWVDSPGVRTVQNATVKRLGSGDQVVVEVGVVNEDGVQPGSVGNATVHIAGEGIPEARYTFNATFGIAEYEATYDSVYSHESPSWFNDAKFGIFIHWGIYSVPGWGNSGDNESYAEWYWWDQNQGPGTSVGTWEYHLDTYGPAVVYDDFIQNFTASAFDPKAWVDLFADAGAQYFVQVSKHHDGYAIFDLPANVSQRTSVALPPHRNLLQELFDAAQTHQPHLHRAVYYSLPEWFHPDYARYGFGDWPGGNATNPYTNAPLPYAGYVPVSDYIADVVVPEMDALAAMGAEVMWCDIGGPNVTAAWAAAWFNAAAAAGRQVAMNARCGLPGDFDTPEYARYAGVQARKWESNLGMDPYSYGFNRATPAAAYLNASAIVASLVDIVSKNGNFLLDVGPMENGTIVEVCQRNLREAGAWIEGHGEAVFGTRFWSVTPQEGEGVRFTTTGDAFYVLVLERPEGELVLESPVPWVEGDEVTVVGGSMNGTVVPSRQGGGGGVVLEVSDEVADADEFVWVFRITY</sequence>
<feature type="region of interest" description="Disordered" evidence="8">
    <location>
        <begin position="1703"/>
        <end position="1787"/>
    </location>
</feature>
<feature type="region of interest" description="Disordered" evidence="8">
    <location>
        <begin position="1599"/>
        <end position="1662"/>
    </location>
</feature>
<feature type="compositionally biased region" description="Basic residues" evidence="8">
    <location>
        <begin position="827"/>
        <end position="836"/>
    </location>
</feature>
<evidence type="ECO:0000256" key="7">
    <source>
        <dbReference type="ARBA" id="ARBA00023295"/>
    </source>
</evidence>
<feature type="compositionally biased region" description="Basic and acidic residues" evidence="8">
    <location>
        <begin position="1486"/>
        <end position="1507"/>
    </location>
</feature>
<feature type="compositionally biased region" description="Acidic residues" evidence="8">
    <location>
        <begin position="948"/>
        <end position="967"/>
    </location>
</feature>
<feature type="region of interest" description="Disordered" evidence="8">
    <location>
        <begin position="1119"/>
        <end position="1177"/>
    </location>
</feature>
<feature type="compositionally biased region" description="Low complexity" evidence="8">
    <location>
        <begin position="1070"/>
        <end position="1084"/>
    </location>
</feature>
<feature type="compositionally biased region" description="Low complexity" evidence="8">
    <location>
        <begin position="1436"/>
        <end position="1454"/>
    </location>
</feature>
<dbReference type="GO" id="GO:0006004">
    <property type="term" value="P:fucose metabolic process"/>
    <property type="evidence" value="ECO:0007669"/>
    <property type="project" value="InterPro"/>
</dbReference>
<feature type="region of interest" description="Disordered" evidence="8">
    <location>
        <begin position="1033"/>
        <end position="1055"/>
    </location>
</feature>
<feature type="compositionally biased region" description="Basic and acidic residues" evidence="8">
    <location>
        <begin position="914"/>
        <end position="925"/>
    </location>
</feature>